<reference evidence="2 3" key="1">
    <citation type="submission" date="2023-12" db="EMBL/GenBank/DDBJ databases">
        <title>Friends and Foes: Symbiotic and Algicidal bacterial influence on Karenia brevis blooms.</title>
        <authorList>
            <person name="Fei C."/>
            <person name="Mohamed A.R."/>
            <person name="Booker A."/>
            <person name="Arshad M."/>
            <person name="Klass S."/>
            <person name="Ahn S."/>
            <person name="Gilbert P.M."/>
            <person name="Heil C.A."/>
            <person name="Martinez J.M."/>
            <person name="Amin S.A."/>
        </authorList>
    </citation>
    <scope>NUCLEOTIDE SEQUENCE [LARGE SCALE GENOMIC DNA]</scope>
    <source>
        <strain evidence="2 3">CE15</strain>
    </source>
</reference>
<dbReference type="PROSITE" id="PS51186">
    <property type="entry name" value="GNAT"/>
    <property type="match status" value="1"/>
</dbReference>
<organism evidence="2 3">
    <name type="scientific">Pseudoalteromonas spongiae</name>
    <dbReference type="NCBI Taxonomy" id="298657"/>
    <lineage>
        <taxon>Bacteria</taxon>
        <taxon>Pseudomonadati</taxon>
        <taxon>Pseudomonadota</taxon>
        <taxon>Gammaproteobacteria</taxon>
        <taxon>Alteromonadales</taxon>
        <taxon>Pseudoalteromonadaceae</taxon>
        <taxon>Pseudoalteromonas</taxon>
    </lineage>
</organism>
<dbReference type="Gene3D" id="3.40.630.30">
    <property type="match status" value="1"/>
</dbReference>
<evidence type="ECO:0000259" key="1">
    <source>
        <dbReference type="PROSITE" id="PS51186"/>
    </source>
</evidence>
<dbReference type="Pfam" id="PF13508">
    <property type="entry name" value="Acetyltransf_7"/>
    <property type="match status" value="1"/>
</dbReference>
<dbReference type="EMBL" id="JBAWKS010000001">
    <property type="protein sequence ID" value="MEI4548689.1"/>
    <property type="molecule type" value="Genomic_DNA"/>
</dbReference>
<keyword evidence="3" id="KW-1185">Reference proteome</keyword>
<name>A0ABU8ENY7_9GAMM</name>
<proteinExistence type="predicted"/>
<evidence type="ECO:0000313" key="3">
    <source>
        <dbReference type="Proteomes" id="UP001382455"/>
    </source>
</evidence>
<comment type="caution">
    <text evidence="2">The sequence shown here is derived from an EMBL/GenBank/DDBJ whole genome shotgun (WGS) entry which is preliminary data.</text>
</comment>
<feature type="domain" description="N-acetyltransferase" evidence="1">
    <location>
        <begin position="1"/>
        <end position="138"/>
    </location>
</feature>
<protein>
    <submittedName>
        <fullName evidence="2">GNAT family N-acetyltransferase</fullName>
    </submittedName>
</protein>
<dbReference type="InterPro" id="IPR016181">
    <property type="entry name" value="Acyl_CoA_acyltransferase"/>
</dbReference>
<dbReference type="InterPro" id="IPR000182">
    <property type="entry name" value="GNAT_dom"/>
</dbReference>
<evidence type="ECO:0000313" key="2">
    <source>
        <dbReference type="EMBL" id="MEI4548689.1"/>
    </source>
</evidence>
<gene>
    <name evidence="2" type="ORF">WAE96_03070</name>
</gene>
<dbReference type="CDD" id="cd04301">
    <property type="entry name" value="NAT_SF"/>
    <property type="match status" value="1"/>
</dbReference>
<accession>A0ABU8ENY7</accession>
<dbReference type="Proteomes" id="UP001382455">
    <property type="component" value="Unassembled WGS sequence"/>
</dbReference>
<dbReference type="SUPFAM" id="SSF55729">
    <property type="entry name" value="Acyl-CoA N-acyltransferases (Nat)"/>
    <property type="match status" value="1"/>
</dbReference>
<sequence>MSSFTCQQLDPVMYPLVNKFYQNFKVRGRAKSHDKVWVIKAENQIVAAAKLSLKDGHFLLSGVFTAPCFRGQKLASRLIKTIALDYRKPFFTFAYNHLVSWYQSCGFTEHTAPAELAPFFSAYQNQGRQIVCMIANKDCA</sequence>
<dbReference type="RefSeq" id="WP_336434560.1">
    <property type="nucleotide sequence ID" value="NZ_JBAWKS010000001.1"/>
</dbReference>